<dbReference type="HOGENOM" id="CLU_2671361_0_0_1"/>
<dbReference type="RefSeq" id="XP_009548312.1">
    <property type="nucleotide sequence ID" value="XM_009550017.1"/>
</dbReference>
<organism evidence="1 2">
    <name type="scientific">Heterobasidion irregulare (strain TC 32-1)</name>
    <dbReference type="NCBI Taxonomy" id="747525"/>
    <lineage>
        <taxon>Eukaryota</taxon>
        <taxon>Fungi</taxon>
        <taxon>Dikarya</taxon>
        <taxon>Basidiomycota</taxon>
        <taxon>Agaricomycotina</taxon>
        <taxon>Agaricomycetes</taxon>
        <taxon>Russulales</taxon>
        <taxon>Bondarzewiaceae</taxon>
        <taxon>Heterobasidion</taxon>
        <taxon>Heterobasidion annosum species complex</taxon>
    </lineage>
</organism>
<sequence>MRNGCGRNDQDGSAQVLIVLHADGPWFNGAKYVRRRRPDMVRRFQRDFVQLESCFELFQDAAGAWHYHGGAEAKR</sequence>
<gene>
    <name evidence="1" type="ORF">HETIRDRAFT_410440</name>
</gene>
<dbReference type="KEGG" id="hir:HETIRDRAFT_410440"/>
<protein>
    <submittedName>
        <fullName evidence="1">Uncharacterized protein</fullName>
    </submittedName>
</protein>
<keyword evidence="2" id="KW-1185">Reference proteome</keyword>
<accession>W4K3X0</accession>
<dbReference type="GeneID" id="20672866"/>
<dbReference type="InParanoid" id="W4K3X0"/>
<reference evidence="1 2" key="1">
    <citation type="journal article" date="2012" name="New Phytol.">
        <title>Insight into trade-off between wood decay and parasitism from the genome of a fungal forest pathogen.</title>
        <authorList>
            <person name="Olson A."/>
            <person name="Aerts A."/>
            <person name="Asiegbu F."/>
            <person name="Belbahri L."/>
            <person name="Bouzid O."/>
            <person name="Broberg A."/>
            <person name="Canback B."/>
            <person name="Coutinho P.M."/>
            <person name="Cullen D."/>
            <person name="Dalman K."/>
            <person name="Deflorio G."/>
            <person name="van Diepen L.T."/>
            <person name="Dunand C."/>
            <person name="Duplessis S."/>
            <person name="Durling M."/>
            <person name="Gonthier P."/>
            <person name="Grimwood J."/>
            <person name="Fossdal C.G."/>
            <person name="Hansson D."/>
            <person name="Henrissat B."/>
            <person name="Hietala A."/>
            <person name="Himmelstrand K."/>
            <person name="Hoffmeister D."/>
            <person name="Hogberg N."/>
            <person name="James T.Y."/>
            <person name="Karlsson M."/>
            <person name="Kohler A."/>
            <person name="Kues U."/>
            <person name="Lee Y.H."/>
            <person name="Lin Y.C."/>
            <person name="Lind M."/>
            <person name="Lindquist E."/>
            <person name="Lombard V."/>
            <person name="Lucas S."/>
            <person name="Lunden K."/>
            <person name="Morin E."/>
            <person name="Murat C."/>
            <person name="Park J."/>
            <person name="Raffaello T."/>
            <person name="Rouze P."/>
            <person name="Salamov A."/>
            <person name="Schmutz J."/>
            <person name="Solheim H."/>
            <person name="Stahlberg J."/>
            <person name="Velez H."/>
            <person name="de Vries R.P."/>
            <person name="Wiebenga A."/>
            <person name="Woodward S."/>
            <person name="Yakovlev I."/>
            <person name="Garbelotto M."/>
            <person name="Martin F."/>
            <person name="Grigoriev I.V."/>
            <person name="Stenlid J."/>
        </authorList>
    </citation>
    <scope>NUCLEOTIDE SEQUENCE [LARGE SCALE GENOMIC DNA]</scope>
    <source>
        <strain evidence="1 2">TC 32-1</strain>
    </source>
</reference>
<proteinExistence type="predicted"/>
<evidence type="ECO:0000313" key="2">
    <source>
        <dbReference type="Proteomes" id="UP000030671"/>
    </source>
</evidence>
<dbReference type="AlphaFoldDB" id="W4K3X0"/>
<dbReference type="Proteomes" id="UP000030671">
    <property type="component" value="Unassembled WGS sequence"/>
</dbReference>
<name>W4K3X0_HETIT</name>
<evidence type="ECO:0000313" key="1">
    <source>
        <dbReference type="EMBL" id="ETW79756.1"/>
    </source>
</evidence>
<dbReference type="EMBL" id="KI925460">
    <property type="protein sequence ID" value="ETW79756.1"/>
    <property type="molecule type" value="Genomic_DNA"/>
</dbReference>